<name>A0A5E6MGX7_9BACT</name>
<organism evidence="2 3">
    <name type="scientific">Methylacidimicrobium cyclopophantes</name>
    <dbReference type="NCBI Taxonomy" id="1041766"/>
    <lineage>
        <taxon>Bacteria</taxon>
        <taxon>Pseudomonadati</taxon>
        <taxon>Verrucomicrobiota</taxon>
        <taxon>Methylacidimicrobium</taxon>
    </lineage>
</organism>
<feature type="region of interest" description="Disordered" evidence="1">
    <location>
        <begin position="1"/>
        <end position="26"/>
    </location>
</feature>
<sequence>MERFDRSHWIDRKSAQMPIGKENGSARRSFQNHLDCLKAKSVSMDSPWPIPFVMRSPQKGAMGFGWLVPSP</sequence>
<proteinExistence type="predicted"/>
<evidence type="ECO:0000256" key="1">
    <source>
        <dbReference type="SAM" id="MobiDB-lite"/>
    </source>
</evidence>
<dbReference type="Proteomes" id="UP000381693">
    <property type="component" value="Unassembled WGS sequence"/>
</dbReference>
<dbReference type="EMBL" id="CABFUZ020000247">
    <property type="protein sequence ID" value="VVM08362.1"/>
    <property type="molecule type" value="Genomic_DNA"/>
</dbReference>
<comment type="caution">
    <text evidence="2">The sequence shown here is derived from an EMBL/GenBank/DDBJ whole genome shotgun (WGS) entry which is preliminary data.</text>
</comment>
<evidence type="ECO:0000313" key="3">
    <source>
        <dbReference type="Proteomes" id="UP000381693"/>
    </source>
</evidence>
<evidence type="ECO:0000313" key="2">
    <source>
        <dbReference type="EMBL" id="VVM08362.1"/>
    </source>
</evidence>
<gene>
    <name evidence="2" type="ORF">MAMC_02072</name>
</gene>
<accession>A0A5E6MGX7</accession>
<dbReference type="AlphaFoldDB" id="A0A5E6MGX7"/>
<feature type="compositionally biased region" description="Basic and acidic residues" evidence="1">
    <location>
        <begin position="1"/>
        <end position="14"/>
    </location>
</feature>
<reference evidence="2" key="1">
    <citation type="submission" date="2019-09" db="EMBL/GenBank/DDBJ databases">
        <authorList>
            <person name="Cremers G."/>
        </authorList>
    </citation>
    <scope>NUCLEOTIDE SEQUENCE [LARGE SCALE GENOMIC DNA]</scope>
    <source>
        <strain evidence="2">3B</strain>
    </source>
</reference>
<keyword evidence="3" id="KW-1185">Reference proteome</keyword>
<protein>
    <submittedName>
        <fullName evidence="2">Uncharacterized protein</fullName>
    </submittedName>
</protein>